<keyword evidence="5" id="KW-0998">Cell outer membrane</keyword>
<comment type="similarity">
    <text evidence="2">Belongs to the SusD family.</text>
</comment>
<evidence type="ECO:0000259" key="6">
    <source>
        <dbReference type="Pfam" id="PF07980"/>
    </source>
</evidence>
<feature type="domain" description="RagB/SusD" evidence="6">
    <location>
        <begin position="305"/>
        <end position="593"/>
    </location>
</feature>
<evidence type="ECO:0000256" key="3">
    <source>
        <dbReference type="ARBA" id="ARBA00022729"/>
    </source>
</evidence>
<dbReference type="Pfam" id="PF07980">
    <property type="entry name" value="SusD_RagB"/>
    <property type="match status" value="1"/>
</dbReference>
<protein>
    <submittedName>
        <fullName evidence="8">Starch-binding associating with outer membrane</fullName>
    </submittedName>
</protein>
<dbReference type="STRING" id="623281.SAMN05421747_102211"/>
<keyword evidence="4" id="KW-0472">Membrane</keyword>
<dbReference type="OrthoDB" id="5694214at2"/>
<dbReference type="RefSeq" id="WP_090971699.1">
    <property type="nucleotide sequence ID" value="NZ_FOLL01000002.1"/>
</dbReference>
<evidence type="ECO:0000256" key="2">
    <source>
        <dbReference type="ARBA" id="ARBA00006275"/>
    </source>
</evidence>
<keyword evidence="9" id="KW-1185">Reference proteome</keyword>
<evidence type="ECO:0000313" key="8">
    <source>
        <dbReference type="EMBL" id="SFB93721.1"/>
    </source>
</evidence>
<dbReference type="InterPro" id="IPR011990">
    <property type="entry name" value="TPR-like_helical_dom_sf"/>
</dbReference>
<feature type="domain" description="SusD-like N-terminal" evidence="7">
    <location>
        <begin position="100"/>
        <end position="215"/>
    </location>
</feature>
<name>A0A1I1F374_9SPHI</name>
<comment type="subcellular location">
    <subcellularLocation>
        <location evidence="1">Cell outer membrane</location>
    </subcellularLocation>
</comment>
<evidence type="ECO:0000256" key="1">
    <source>
        <dbReference type="ARBA" id="ARBA00004442"/>
    </source>
</evidence>
<reference evidence="8 9" key="1">
    <citation type="submission" date="2016-10" db="EMBL/GenBank/DDBJ databases">
        <authorList>
            <person name="de Groot N.N."/>
        </authorList>
    </citation>
    <scope>NUCLEOTIDE SEQUENCE [LARGE SCALE GENOMIC DNA]</scope>
    <source>
        <strain evidence="8 9">DSM 22900</strain>
    </source>
</reference>
<dbReference type="Pfam" id="PF14322">
    <property type="entry name" value="SusD-like_3"/>
    <property type="match status" value="1"/>
</dbReference>
<dbReference type="PROSITE" id="PS51257">
    <property type="entry name" value="PROKAR_LIPOPROTEIN"/>
    <property type="match status" value="1"/>
</dbReference>
<sequence>MKQLFILLSAFLLASCQEFLTRDPENEIGSEEFMRTENDLVLYTNGFLQRHMPDEETLAWGDQYSDNIATRTSTQFLIGDNWGPDEQGGWGGGASGKWSELRNVNYFLDNLPKARSNVSDATYRHYEGVGRFWRAYFYYSMVRTFGDVPWYDSEIDIADADQLYKPRDSREFVMDKILEDLNFAAENCSAEDRYVRSSTLINKWVVLAFKSRVCLFEGTYRNYHEELGLKASAPKFLREAVSAAEELMTTGPYRLVNNPANVATQYRSLFTSENLNTTEVILGLSFRTDVRMHSITWKLFSASFGNNWSLTQPFVNQYLMLDGSRFTDLPGYEQKTYREVFENRDRRLEQTVISPSYTRRISGAVRRDAPNFALTSTGYQPIKWALDDDVHVGLATANNSIPMFRYAEVLLNYAEAKAELGEMDVPEWDRSIRLLRERAGVNGAPPAAYDPYLAAYYQHQTTDKWILEVRRERGVELVFENVRYDDIMRWRMGELLEKTWQGIYIPQKGEVYDLNGDGAPDLSVVDAEPPANQRIPGVAYVVLGSVYRLSEGDRGNLEFGFSQGRRWLDKKYLRPIPTSARQVNPALGQNPGWER</sequence>
<evidence type="ECO:0000259" key="7">
    <source>
        <dbReference type="Pfam" id="PF14322"/>
    </source>
</evidence>
<dbReference type="InterPro" id="IPR033985">
    <property type="entry name" value="SusD-like_N"/>
</dbReference>
<evidence type="ECO:0000256" key="5">
    <source>
        <dbReference type="ARBA" id="ARBA00023237"/>
    </source>
</evidence>
<dbReference type="AlphaFoldDB" id="A0A1I1F374"/>
<dbReference type="GO" id="GO:0009279">
    <property type="term" value="C:cell outer membrane"/>
    <property type="evidence" value="ECO:0007669"/>
    <property type="project" value="UniProtKB-SubCell"/>
</dbReference>
<gene>
    <name evidence="8" type="ORF">SAMN05421747_102211</name>
</gene>
<dbReference type="Proteomes" id="UP000199577">
    <property type="component" value="Unassembled WGS sequence"/>
</dbReference>
<keyword evidence="3" id="KW-0732">Signal</keyword>
<dbReference type="Gene3D" id="1.25.40.390">
    <property type="match status" value="1"/>
</dbReference>
<evidence type="ECO:0000256" key="4">
    <source>
        <dbReference type="ARBA" id="ARBA00023136"/>
    </source>
</evidence>
<dbReference type="SUPFAM" id="SSF48452">
    <property type="entry name" value="TPR-like"/>
    <property type="match status" value="1"/>
</dbReference>
<proteinExistence type="inferred from homology"/>
<dbReference type="InterPro" id="IPR012944">
    <property type="entry name" value="SusD_RagB_dom"/>
</dbReference>
<evidence type="ECO:0000313" key="9">
    <source>
        <dbReference type="Proteomes" id="UP000199577"/>
    </source>
</evidence>
<organism evidence="8 9">
    <name type="scientific">Parapedobacter composti</name>
    <dbReference type="NCBI Taxonomy" id="623281"/>
    <lineage>
        <taxon>Bacteria</taxon>
        <taxon>Pseudomonadati</taxon>
        <taxon>Bacteroidota</taxon>
        <taxon>Sphingobacteriia</taxon>
        <taxon>Sphingobacteriales</taxon>
        <taxon>Sphingobacteriaceae</taxon>
        <taxon>Parapedobacter</taxon>
    </lineage>
</organism>
<accession>A0A1I1F374</accession>
<dbReference type="EMBL" id="FOLL01000002">
    <property type="protein sequence ID" value="SFB93721.1"/>
    <property type="molecule type" value="Genomic_DNA"/>
</dbReference>